<protein>
    <submittedName>
        <fullName evidence="2">Uncharacterized protein</fullName>
    </submittedName>
</protein>
<evidence type="ECO:0000313" key="2">
    <source>
        <dbReference type="EMBL" id="MFC7185231.1"/>
    </source>
</evidence>
<reference evidence="3" key="1">
    <citation type="journal article" date="2019" name="Int. J. Syst. Evol. Microbiol.">
        <title>The Global Catalogue of Microorganisms (GCM) 10K type strain sequencing project: providing services to taxonomists for standard genome sequencing and annotation.</title>
        <authorList>
            <consortium name="The Broad Institute Genomics Platform"/>
            <consortium name="The Broad Institute Genome Sequencing Center for Infectious Disease"/>
            <person name="Wu L."/>
            <person name="Ma J."/>
        </authorList>
    </citation>
    <scope>NUCLEOTIDE SEQUENCE [LARGE SCALE GENOMIC DNA]</scope>
    <source>
        <strain evidence="3">CGMCC 1.12859</strain>
    </source>
</reference>
<accession>A0ABW2GB24</accession>
<feature type="compositionally biased region" description="Pro residues" evidence="1">
    <location>
        <begin position="62"/>
        <end position="75"/>
    </location>
</feature>
<dbReference type="Proteomes" id="UP001596435">
    <property type="component" value="Unassembled WGS sequence"/>
</dbReference>
<dbReference type="EMBL" id="JBHTAJ010000162">
    <property type="protein sequence ID" value="MFC7185231.1"/>
    <property type="molecule type" value="Genomic_DNA"/>
</dbReference>
<proteinExistence type="predicted"/>
<feature type="region of interest" description="Disordered" evidence="1">
    <location>
        <begin position="55"/>
        <end position="132"/>
    </location>
</feature>
<sequence>MTATNDAPDHHGENAEDRWQHIQHRIADLEQRIRTTSATAIAALDTRLARLDAIRQSLAQDPWPPPATPGKPPAVPARQPAQATAAHGRRPAHPADHRSFRPGAADPQQSRAVPATPAGSPKQAARAGRAAA</sequence>
<dbReference type="RefSeq" id="WP_345704829.1">
    <property type="nucleotide sequence ID" value="NZ_BAABKV010000001.1"/>
</dbReference>
<keyword evidence="3" id="KW-1185">Reference proteome</keyword>
<organism evidence="2 3">
    <name type="scientific">Kitasatospora paranensis</name>
    <dbReference type="NCBI Taxonomy" id="258053"/>
    <lineage>
        <taxon>Bacteria</taxon>
        <taxon>Bacillati</taxon>
        <taxon>Actinomycetota</taxon>
        <taxon>Actinomycetes</taxon>
        <taxon>Kitasatosporales</taxon>
        <taxon>Streptomycetaceae</taxon>
        <taxon>Kitasatospora</taxon>
    </lineage>
</organism>
<evidence type="ECO:0000313" key="3">
    <source>
        <dbReference type="Proteomes" id="UP001596435"/>
    </source>
</evidence>
<evidence type="ECO:0000256" key="1">
    <source>
        <dbReference type="SAM" id="MobiDB-lite"/>
    </source>
</evidence>
<gene>
    <name evidence="2" type="ORF">ACFQMG_37390</name>
</gene>
<name>A0ABW2GB24_9ACTN</name>
<feature type="compositionally biased region" description="Low complexity" evidence="1">
    <location>
        <begin position="76"/>
        <end position="86"/>
    </location>
</feature>
<comment type="caution">
    <text evidence="2">The sequence shown here is derived from an EMBL/GenBank/DDBJ whole genome shotgun (WGS) entry which is preliminary data.</text>
</comment>